<protein>
    <recommendedName>
        <fullName evidence="1">DNA-directed RNA polymerase</fullName>
        <ecNumber evidence="1">2.7.7.6</ecNumber>
    </recommendedName>
</protein>
<dbReference type="HOGENOM" id="CLU_614105_0_0_1"/>
<keyword evidence="9" id="KW-1185">Reference proteome</keyword>
<gene>
    <name evidence="8" type="ORF">M404DRAFT_29795</name>
</gene>
<dbReference type="PANTHER" id="PTHR19376">
    <property type="entry name" value="DNA-DIRECTED RNA POLYMERASE"/>
    <property type="match status" value="1"/>
</dbReference>
<dbReference type="Gene3D" id="3.30.1360.140">
    <property type="match status" value="1"/>
</dbReference>
<dbReference type="Gene3D" id="3.30.1490.180">
    <property type="entry name" value="RNA polymerase ii"/>
    <property type="match status" value="1"/>
</dbReference>
<dbReference type="GO" id="GO:0003899">
    <property type="term" value="F:DNA-directed RNA polymerase activity"/>
    <property type="evidence" value="ECO:0007669"/>
    <property type="project" value="UniProtKB-EC"/>
</dbReference>
<dbReference type="Pfam" id="PF00623">
    <property type="entry name" value="RNA_pol_Rpb1_2"/>
    <property type="match status" value="2"/>
</dbReference>
<dbReference type="Gene3D" id="1.10.132.30">
    <property type="match status" value="1"/>
</dbReference>
<dbReference type="AlphaFoldDB" id="A0A0C3JRR8"/>
<organism evidence="8 9">
    <name type="scientific">Pisolithus tinctorius Marx 270</name>
    <dbReference type="NCBI Taxonomy" id="870435"/>
    <lineage>
        <taxon>Eukaryota</taxon>
        <taxon>Fungi</taxon>
        <taxon>Dikarya</taxon>
        <taxon>Basidiomycota</taxon>
        <taxon>Agaricomycotina</taxon>
        <taxon>Agaricomycetes</taxon>
        <taxon>Agaricomycetidae</taxon>
        <taxon>Boletales</taxon>
        <taxon>Sclerodermatineae</taxon>
        <taxon>Pisolithaceae</taxon>
        <taxon>Pisolithus</taxon>
    </lineage>
</organism>
<sequence>MDNDVTGTPQALQNSGRPVKAVRIRLKGKEGRDPNLELDEAGVSISIGMSPTTLNEALTPYNIAYLQELVRNGLSTYPGARYDVRDTGELGQLLKDGGLAISLNMSHQVKLMPYSTSRLNPSARSPYDAGFGGDEMNMHIPQSETRAESSQIALVMPGMIIQESFSIVEHELSLGHDQSGRYAQEHLKEDDNVKQMISAGSTDSYSNVLQMSAYFRRRSVEGKRISFGFRYQTLTHFTKDDFSPEARGVHICAIFHIDRHKPSDLEPAYIVNAVYQLTERLLAVLDDDELGREAQASALLTFCLHVRATLATRCVLEEFHLNCEVSEWVLGGIQAKFNHSLVNPGEMCSTLVAQSIGEPVTQMSLNTFHYACISSKNVTIGAPGSKEIINVTAIEIWYDPDPTSTVIEEDSEFVEFFAILDEEIESKLQLELVSRCLARLRKRWRF</sequence>
<evidence type="ECO:0000256" key="1">
    <source>
        <dbReference type="ARBA" id="ARBA00012418"/>
    </source>
</evidence>
<evidence type="ECO:0000256" key="6">
    <source>
        <dbReference type="ARBA" id="ARBA00048552"/>
    </source>
</evidence>
<dbReference type="InParanoid" id="A0A0C3JRR8"/>
<feature type="domain" description="RNA polymerase N-terminal" evidence="7">
    <location>
        <begin position="1"/>
        <end position="184"/>
    </location>
</feature>
<evidence type="ECO:0000259" key="7">
    <source>
        <dbReference type="SMART" id="SM00663"/>
    </source>
</evidence>
<evidence type="ECO:0000256" key="5">
    <source>
        <dbReference type="ARBA" id="ARBA00023163"/>
    </source>
</evidence>
<keyword evidence="2" id="KW-0240">DNA-directed RNA polymerase</keyword>
<dbReference type="Pfam" id="PF04998">
    <property type="entry name" value="RNA_pol_Rpb1_5"/>
    <property type="match status" value="1"/>
</dbReference>
<evidence type="ECO:0000256" key="4">
    <source>
        <dbReference type="ARBA" id="ARBA00022695"/>
    </source>
</evidence>
<reference evidence="8 9" key="1">
    <citation type="submission" date="2014-04" db="EMBL/GenBank/DDBJ databases">
        <authorList>
            <consortium name="DOE Joint Genome Institute"/>
            <person name="Kuo A."/>
            <person name="Kohler A."/>
            <person name="Costa M.D."/>
            <person name="Nagy L.G."/>
            <person name="Floudas D."/>
            <person name="Copeland A."/>
            <person name="Barry K.W."/>
            <person name="Cichocki N."/>
            <person name="Veneault-Fourrey C."/>
            <person name="LaButti K."/>
            <person name="Lindquist E.A."/>
            <person name="Lipzen A."/>
            <person name="Lundell T."/>
            <person name="Morin E."/>
            <person name="Murat C."/>
            <person name="Sun H."/>
            <person name="Tunlid A."/>
            <person name="Henrissat B."/>
            <person name="Grigoriev I.V."/>
            <person name="Hibbett D.S."/>
            <person name="Martin F."/>
            <person name="Nordberg H.P."/>
            <person name="Cantor M.N."/>
            <person name="Hua S.X."/>
        </authorList>
    </citation>
    <scope>NUCLEOTIDE SEQUENCE [LARGE SCALE GENOMIC DNA]</scope>
    <source>
        <strain evidence="8 9">Marx 270</strain>
    </source>
</reference>
<keyword evidence="5" id="KW-0804">Transcription</keyword>
<dbReference type="STRING" id="870435.A0A0C3JRR8"/>
<dbReference type="InterPro" id="IPR006592">
    <property type="entry name" value="RNA_pol_N"/>
</dbReference>
<evidence type="ECO:0000256" key="2">
    <source>
        <dbReference type="ARBA" id="ARBA00022478"/>
    </source>
</evidence>
<dbReference type="PANTHER" id="PTHR19376:SF37">
    <property type="entry name" value="DNA-DIRECTED RNA POLYMERASE II SUBUNIT RPB1"/>
    <property type="match status" value="1"/>
</dbReference>
<comment type="catalytic activity">
    <reaction evidence="6">
        <text>RNA(n) + a ribonucleoside 5'-triphosphate = RNA(n+1) + diphosphate</text>
        <dbReference type="Rhea" id="RHEA:21248"/>
        <dbReference type="Rhea" id="RHEA-COMP:14527"/>
        <dbReference type="Rhea" id="RHEA-COMP:17342"/>
        <dbReference type="ChEBI" id="CHEBI:33019"/>
        <dbReference type="ChEBI" id="CHEBI:61557"/>
        <dbReference type="ChEBI" id="CHEBI:140395"/>
        <dbReference type="EC" id="2.7.7.6"/>
    </reaction>
</comment>
<accession>A0A0C3JRR8</accession>
<dbReference type="GO" id="GO:0003677">
    <property type="term" value="F:DNA binding"/>
    <property type="evidence" value="ECO:0007669"/>
    <property type="project" value="InterPro"/>
</dbReference>
<dbReference type="GO" id="GO:0006351">
    <property type="term" value="P:DNA-templated transcription"/>
    <property type="evidence" value="ECO:0007669"/>
    <property type="project" value="InterPro"/>
</dbReference>
<dbReference type="InterPro" id="IPR007075">
    <property type="entry name" value="RNA_pol_Rpb1_6"/>
</dbReference>
<dbReference type="SMART" id="SM00663">
    <property type="entry name" value="RPOLA_N"/>
    <property type="match status" value="1"/>
</dbReference>
<dbReference type="Proteomes" id="UP000054217">
    <property type="component" value="Unassembled WGS sequence"/>
</dbReference>
<dbReference type="InterPro" id="IPR045867">
    <property type="entry name" value="DNA-dir_RpoC_beta_prime"/>
</dbReference>
<proteinExistence type="predicted"/>
<dbReference type="InterPro" id="IPR038593">
    <property type="entry name" value="RNA_pol_Rpb1_7_sf"/>
</dbReference>
<keyword evidence="4" id="KW-0548">Nucleotidyltransferase</keyword>
<dbReference type="EMBL" id="KN831998">
    <property type="protein sequence ID" value="KIO00182.1"/>
    <property type="molecule type" value="Genomic_DNA"/>
</dbReference>
<reference evidence="9" key="2">
    <citation type="submission" date="2015-01" db="EMBL/GenBank/DDBJ databases">
        <title>Evolutionary Origins and Diversification of the Mycorrhizal Mutualists.</title>
        <authorList>
            <consortium name="DOE Joint Genome Institute"/>
            <consortium name="Mycorrhizal Genomics Consortium"/>
            <person name="Kohler A."/>
            <person name="Kuo A."/>
            <person name="Nagy L.G."/>
            <person name="Floudas D."/>
            <person name="Copeland A."/>
            <person name="Barry K.W."/>
            <person name="Cichocki N."/>
            <person name="Veneault-Fourrey C."/>
            <person name="LaButti K."/>
            <person name="Lindquist E.A."/>
            <person name="Lipzen A."/>
            <person name="Lundell T."/>
            <person name="Morin E."/>
            <person name="Murat C."/>
            <person name="Riley R."/>
            <person name="Ohm R."/>
            <person name="Sun H."/>
            <person name="Tunlid A."/>
            <person name="Henrissat B."/>
            <person name="Grigoriev I.V."/>
            <person name="Hibbett D.S."/>
            <person name="Martin F."/>
        </authorList>
    </citation>
    <scope>NUCLEOTIDE SEQUENCE [LARGE SCALE GENOMIC DNA]</scope>
    <source>
        <strain evidence="9">Marx 270</strain>
    </source>
</reference>
<dbReference type="OrthoDB" id="2692857at2759"/>
<dbReference type="InterPro" id="IPR007081">
    <property type="entry name" value="RNA_pol_Rpb1_5"/>
</dbReference>
<name>A0A0C3JRR8_PISTI</name>
<dbReference type="InterPro" id="IPR038120">
    <property type="entry name" value="Rpb1_funnel_sf"/>
</dbReference>
<dbReference type="InterPro" id="IPR000722">
    <property type="entry name" value="RNA_pol_asu"/>
</dbReference>
<dbReference type="SUPFAM" id="SSF64484">
    <property type="entry name" value="beta and beta-prime subunits of DNA dependent RNA-polymerase"/>
    <property type="match status" value="1"/>
</dbReference>
<evidence type="ECO:0000313" key="8">
    <source>
        <dbReference type="EMBL" id="KIO00182.1"/>
    </source>
</evidence>
<evidence type="ECO:0000313" key="9">
    <source>
        <dbReference type="Proteomes" id="UP000054217"/>
    </source>
</evidence>
<evidence type="ECO:0000256" key="3">
    <source>
        <dbReference type="ARBA" id="ARBA00022679"/>
    </source>
</evidence>
<dbReference type="Pfam" id="PF04992">
    <property type="entry name" value="RNA_pol_Rpb1_6"/>
    <property type="match status" value="1"/>
</dbReference>
<dbReference type="EC" id="2.7.7.6" evidence="1"/>
<keyword evidence="3" id="KW-0808">Transferase</keyword>
<dbReference type="GO" id="GO:0005665">
    <property type="term" value="C:RNA polymerase II, core complex"/>
    <property type="evidence" value="ECO:0007669"/>
    <property type="project" value="TreeGrafter"/>
</dbReference>